<feature type="domain" description="PPIase FKBP-type" evidence="6">
    <location>
        <begin position="1"/>
        <end position="68"/>
    </location>
</feature>
<dbReference type="OrthoDB" id="25996at2"/>
<keyword evidence="8" id="KW-1185">Reference proteome</keyword>
<dbReference type="EMBL" id="RKLO01000003">
    <property type="protein sequence ID" value="RVW03081.1"/>
    <property type="molecule type" value="Genomic_DNA"/>
</dbReference>
<dbReference type="Proteomes" id="UP000283479">
    <property type="component" value="Unassembled WGS sequence"/>
</dbReference>
<protein>
    <recommendedName>
        <fullName evidence="5">Peptidyl-prolyl cis-trans isomerase</fullName>
        <ecNumber evidence="5">5.2.1.8</ecNumber>
    </recommendedName>
</protein>
<sequence length="83" mass="8825">MSICSRGESIAFPLQGLIAGWQEGIPGMRVGGCRKLTVPPKLAYGPAGGGHQLSGKTLVFVLEGQDRRASAMTGRRRSVFCSY</sequence>
<evidence type="ECO:0000313" key="7">
    <source>
        <dbReference type="EMBL" id="RVW03081.1"/>
    </source>
</evidence>
<reference evidence="7 8" key="1">
    <citation type="submission" date="2018-11" db="EMBL/GenBank/DDBJ databases">
        <title>Rhodococcus spongicola sp. nov. and Rhodococcus xishaensis sp. nov. from marine sponges.</title>
        <authorList>
            <person name="Li L."/>
            <person name="Lin H.W."/>
        </authorList>
    </citation>
    <scope>NUCLEOTIDE SEQUENCE [LARGE SCALE GENOMIC DNA]</scope>
    <source>
        <strain evidence="7 8">LHW51113</strain>
    </source>
</reference>
<proteinExistence type="inferred from homology"/>
<dbReference type="AlphaFoldDB" id="A0A438AWI8"/>
<dbReference type="InterPro" id="IPR001179">
    <property type="entry name" value="PPIase_FKBP_dom"/>
</dbReference>
<gene>
    <name evidence="7" type="ORF">EGT50_10280</name>
</gene>
<comment type="caution">
    <text evidence="7">The sequence shown here is derived from an EMBL/GenBank/DDBJ whole genome shotgun (WGS) entry which is preliminary data.</text>
</comment>
<evidence type="ECO:0000313" key="8">
    <source>
        <dbReference type="Proteomes" id="UP000283479"/>
    </source>
</evidence>
<evidence type="ECO:0000259" key="6">
    <source>
        <dbReference type="PROSITE" id="PS50059"/>
    </source>
</evidence>
<dbReference type="GO" id="GO:0003755">
    <property type="term" value="F:peptidyl-prolyl cis-trans isomerase activity"/>
    <property type="evidence" value="ECO:0007669"/>
    <property type="project" value="UniProtKB-UniRule"/>
</dbReference>
<dbReference type="Pfam" id="PF00254">
    <property type="entry name" value="FKBP_C"/>
    <property type="match status" value="1"/>
</dbReference>
<evidence type="ECO:0000256" key="5">
    <source>
        <dbReference type="RuleBase" id="RU003915"/>
    </source>
</evidence>
<evidence type="ECO:0000256" key="3">
    <source>
        <dbReference type="ARBA" id="ARBA00023235"/>
    </source>
</evidence>
<dbReference type="Gene3D" id="3.10.50.40">
    <property type="match status" value="1"/>
</dbReference>
<dbReference type="SUPFAM" id="SSF54534">
    <property type="entry name" value="FKBP-like"/>
    <property type="match status" value="1"/>
</dbReference>
<keyword evidence="2 4" id="KW-0697">Rotamase</keyword>
<evidence type="ECO:0000256" key="4">
    <source>
        <dbReference type="PROSITE-ProRule" id="PRU00277"/>
    </source>
</evidence>
<evidence type="ECO:0000256" key="1">
    <source>
        <dbReference type="ARBA" id="ARBA00000971"/>
    </source>
</evidence>
<dbReference type="InterPro" id="IPR046357">
    <property type="entry name" value="PPIase_dom_sf"/>
</dbReference>
<comment type="catalytic activity">
    <reaction evidence="1 4 5">
        <text>[protein]-peptidylproline (omega=180) = [protein]-peptidylproline (omega=0)</text>
        <dbReference type="Rhea" id="RHEA:16237"/>
        <dbReference type="Rhea" id="RHEA-COMP:10747"/>
        <dbReference type="Rhea" id="RHEA-COMP:10748"/>
        <dbReference type="ChEBI" id="CHEBI:83833"/>
        <dbReference type="ChEBI" id="CHEBI:83834"/>
        <dbReference type="EC" id="5.2.1.8"/>
    </reaction>
</comment>
<dbReference type="EC" id="5.2.1.8" evidence="5"/>
<comment type="similarity">
    <text evidence="5">Belongs to the FKBP-type PPIase family.</text>
</comment>
<organism evidence="7 8">
    <name type="scientific">Rhodococcus xishaensis</name>
    <dbReference type="NCBI Taxonomy" id="2487364"/>
    <lineage>
        <taxon>Bacteria</taxon>
        <taxon>Bacillati</taxon>
        <taxon>Actinomycetota</taxon>
        <taxon>Actinomycetes</taxon>
        <taxon>Mycobacteriales</taxon>
        <taxon>Nocardiaceae</taxon>
        <taxon>Rhodococcus</taxon>
    </lineage>
</organism>
<name>A0A438AWI8_9NOCA</name>
<keyword evidence="3 4" id="KW-0413">Isomerase</keyword>
<accession>A0A438AWI8</accession>
<evidence type="ECO:0000256" key="2">
    <source>
        <dbReference type="ARBA" id="ARBA00023110"/>
    </source>
</evidence>
<dbReference type="PROSITE" id="PS50059">
    <property type="entry name" value="FKBP_PPIASE"/>
    <property type="match status" value="1"/>
</dbReference>